<dbReference type="PROSITE" id="PS51898">
    <property type="entry name" value="TYR_RECOMBINASE"/>
    <property type="match status" value="1"/>
</dbReference>
<dbReference type="InterPro" id="IPR002104">
    <property type="entry name" value="Integrase_catalytic"/>
</dbReference>
<organism evidence="3 4">
    <name type="scientific">Pseudonocardia parietis</name>
    <dbReference type="NCBI Taxonomy" id="570936"/>
    <lineage>
        <taxon>Bacteria</taxon>
        <taxon>Bacillati</taxon>
        <taxon>Actinomycetota</taxon>
        <taxon>Actinomycetes</taxon>
        <taxon>Pseudonocardiales</taxon>
        <taxon>Pseudonocardiaceae</taxon>
        <taxon>Pseudonocardia</taxon>
    </lineage>
</organism>
<keyword evidence="4" id="KW-1185">Reference proteome</keyword>
<comment type="caution">
    <text evidence="3">The sequence shown here is derived from an EMBL/GenBank/DDBJ whole genome shotgun (WGS) entry which is preliminary data.</text>
</comment>
<keyword evidence="1" id="KW-0233">DNA recombination</keyword>
<dbReference type="Proteomes" id="UP001519295">
    <property type="component" value="Unassembled WGS sequence"/>
</dbReference>
<feature type="domain" description="Tyr recombinase" evidence="2">
    <location>
        <begin position="460"/>
        <end position="685"/>
    </location>
</feature>
<evidence type="ECO:0000313" key="3">
    <source>
        <dbReference type="EMBL" id="MBP2371515.1"/>
    </source>
</evidence>
<protein>
    <submittedName>
        <fullName evidence="3">Integrase</fullName>
    </submittedName>
</protein>
<dbReference type="EMBL" id="JAGINU010000003">
    <property type="protein sequence ID" value="MBP2371515.1"/>
    <property type="molecule type" value="Genomic_DNA"/>
</dbReference>
<accession>A0ABS4W5R9</accession>
<dbReference type="InterPro" id="IPR011010">
    <property type="entry name" value="DNA_brk_join_enz"/>
</dbReference>
<evidence type="ECO:0000313" key="4">
    <source>
        <dbReference type="Proteomes" id="UP001519295"/>
    </source>
</evidence>
<sequence length="830" mass="92109">MSSASALRAERARRELGPAGLALLRQFPPRGPVSSWPVTAQPLERVSARLLRPPFELEAPGTQARRRVGLGKLLAWLEQQPGQTWQDRWLVSGADAAGNIEWRHRAIEWLQATGRAYQDPKNDFNALGSAVLVLISADVIRPSLSWLLNPGTVQILTAEMARSRDPDGFDKLLAVCRRDPANKSTKDGALRRIATIMAAKGGRVGDITVGDCLELLEVLLGIGGSVVTSAYFYQLLHTMGVFPMAAPPTVRAVSGRAQGQQPVEEMIDRYQLACRPVRDLLVDYLRERQLAVDYASLRSVAFCLGKLFWKDLEDHHPGINSLRLTPEVAASWKQRIATKTVHATTASGERVDTRVPRVTGGVNYLAMVRAFYLDLAQWAMDDPARWGVWAAPCPIRADELSRKKDHSQRKSRMDQRTRERLPVLLTLARTVDDQRRVAAERLAAAQAATPGAEFTVAGHRWRRRATKNPAAKLWAEDVETGQRQDLSLAEYRAFWAWAVVEVLRHTGIRVEELTELSHHSLVQYRLPDSGELVPLLQIAPSKTDAERLLVIDPELADVLSAIICRIRDTTTGAVPLVTAYDSHERVWNSPMPLLFQRPVGVENRPIPIGGIRKLLDHALAQTGLTDPSGAPLQFSPHDFRRLFITDAILNGMPPHIAQLVVGHGDINTTMGYKAVYPQEVINGHRSFIARRRATRPSEEYRTPTDEEWDEFLGHFQRRRVALGDCGRAYGAGCVHEHSCLRCSLLRPDPAQRPRILEIRDNLTARIAEAQHEGWLGEVEGLQVSLAGAEQKLTQLDDRARRSTTIALGLPSFSAIAGRTVTATASTSGTR</sequence>
<reference evidence="3 4" key="1">
    <citation type="submission" date="2021-03" db="EMBL/GenBank/DDBJ databases">
        <title>Sequencing the genomes of 1000 actinobacteria strains.</title>
        <authorList>
            <person name="Klenk H.-P."/>
        </authorList>
    </citation>
    <scope>NUCLEOTIDE SEQUENCE [LARGE SCALE GENOMIC DNA]</scope>
    <source>
        <strain evidence="3 4">DSM 45256</strain>
    </source>
</reference>
<evidence type="ECO:0000259" key="2">
    <source>
        <dbReference type="PROSITE" id="PS51898"/>
    </source>
</evidence>
<dbReference type="InterPro" id="IPR013762">
    <property type="entry name" value="Integrase-like_cat_sf"/>
</dbReference>
<dbReference type="SUPFAM" id="SSF56349">
    <property type="entry name" value="DNA breaking-rejoining enzymes"/>
    <property type="match status" value="1"/>
</dbReference>
<dbReference type="Pfam" id="PF00589">
    <property type="entry name" value="Phage_integrase"/>
    <property type="match status" value="1"/>
</dbReference>
<evidence type="ECO:0000256" key="1">
    <source>
        <dbReference type="ARBA" id="ARBA00023172"/>
    </source>
</evidence>
<dbReference type="RefSeq" id="WP_210036672.1">
    <property type="nucleotide sequence ID" value="NZ_JAGINU010000003.1"/>
</dbReference>
<dbReference type="Gene3D" id="1.10.443.10">
    <property type="entry name" value="Intergrase catalytic core"/>
    <property type="match status" value="1"/>
</dbReference>
<gene>
    <name evidence="3" type="ORF">JOF36_007288</name>
</gene>
<dbReference type="CDD" id="cd00397">
    <property type="entry name" value="DNA_BRE_C"/>
    <property type="match status" value="1"/>
</dbReference>
<proteinExistence type="predicted"/>
<name>A0ABS4W5R9_9PSEU</name>